<evidence type="ECO:0000313" key="7">
    <source>
        <dbReference type="EMBL" id="KAA8823086.1"/>
    </source>
</evidence>
<dbReference type="OrthoDB" id="3673085at2"/>
<accession>A0A5J5DTY7</accession>
<keyword evidence="4" id="KW-0804">Transcription</keyword>
<evidence type="ECO:0000256" key="4">
    <source>
        <dbReference type="ARBA" id="ARBA00023163"/>
    </source>
</evidence>
<dbReference type="InterPro" id="IPR036390">
    <property type="entry name" value="WH_DNA-bd_sf"/>
</dbReference>
<dbReference type="GO" id="GO:0003700">
    <property type="term" value="F:DNA-binding transcription factor activity"/>
    <property type="evidence" value="ECO:0007669"/>
    <property type="project" value="InterPro"/>
</dbReference>
<dbReference type="AlphaFoldDB" id="A0A5J5DTY7"/>
<dbReference type="RefSeq" id="WP_150354212.1">
    <property type="nucleotide sequence ID" value="NZ_RZNZ01000014.1"/>
</dbReference>
<dbReference type="Proteomes" id="UP000345527">
    <property type="component" value="Unassembled WGS sequence"/>
</dbReference>
<dbReference type="Proteomes" id="UP000374630">
    <property type="component" value="Unassembled WGS sequence"/>
</dbReference>
<gene>
    <name evidence="7" type="ORF">EM848_06965</name>
    <name evidence="6" type="ORF">EMO90_09680</name>
</gene>
<evidence type="ECO:0000256" key="2">
    <source>
        <dbReference type="ARBA" id="ARBA00023015"/>
    </source>
</evidence>
<evidence type="ECO:0000313" key="8">
    <source>
        <dbReference type="Proteomes" id="UP000345527"/>
    </source>
</evidence>
<evidence type="ECO:0000259" key="5">
    <source>
        <dbReference type="PROSITE" id="PS50931"/>
    </source>
</evidence>
<dbReference type="EMBL" id="RZOA01000012">
    <property type="protein sequence ID" value="KAA8823086.1"/>
    <property type="molecule type" value="Genomic_DNA"/>
</dbReference>
<keyword evidence="2" id="KW-0805">Transcription regulation</keyword>
<dbReference type="InterPro" id="IPR000847">
    <property type="entry name" value="LysR_HTH_N"/>
</dbReference>
<evidence type="ECO:0000256" key="3">
    <source>
        <dbReference type="ARBA" id="ARBA00023125"/>
    </source>
</evidence>
<dbReference type="GO" id="GO:0032993">
    <property type="term" value="C:protein-DNA complex"/>
    <property type="evidence" value="ECO:0007669"/>
    <property type="project" value="TreeGrafter"/>
</dbReference>
<dbReference type="Pfam" id="PF00126">
    <property type="entry name" value="HTH_1"/>
    <property type="match status" value="1"/>
</dbReference>
<dbReference type="GO" id="GO:0003677">
    <property type="term" value="F:DNA binding"/>
    <property type="evidence" value="ECO:0007669"/>
    <property type="project" value="UniProtKB-KW"/>
</dbReference>
<evidence type="ECO:0000256" key="1">
    <source>
        <dbReference type="ARBA" id="ARBA00009437"/>
    </source>
</evidence>
<dbReference type="PANTHER" id="PTHR30346:SF29">
    <property type="entry name" value="LYSR SUBSTRATE-BINDING"/>
    <property type="match status" value="1"/>
</dbReference>
<dbReference type="Gene3D" id="3.40.190.10">
    <property type="entry name" value="Periplasmic binding protein-like II"/>
    <property type="match status" value="2"/>
</dbReference>
<reference evidence="8 9" key="1">
    <citation type="journal article" date="2019" name="Syst. Appl. Microbiol.">
        <title>Characterization of Bifidobacterium species in feaces of the Egyptian fruit bat: Description of B. vespertilionis sp. nov. and B. rousetti sp. nov.</title>
        <authorList>
            <person name="Modesto M."/>
            <person name="Satti M."/>
            <person name="Watanabe K."/>
            <person name="Puglisi E."/>
            <person name="Morelli L."/>
            <person name="Huang C.-H."/>
            <person name="Liou J.-S."/>
            <person name="Miyashita M."/>
            <person name="Tamura T."/>
            <person name="Saito S."/>
            <person name="Mori K."/>
            <person name="Huang L."/>
            <person name="Sciavilla P."/>
            <person name="Sandri C."/>
            <person name="Spiezio C."/>
            <person name="Vitali F."/>
            <person name="Cavalieri D."/>
            <person name="Perpetuini G."/>
            <person name="Tofalo R."/>
            <person name="Bonetti A."/>
            <person name="Arita M."/>
            <person name="Mattarelli P."/>
        </authorList>
    </citation>
    <scope>NUCLEOTIDE SEQUENCE [LARGE SCALE GENOMIC DNA]</scope>
    <source>
        <strain evidence="6 9">RST16</strain>
        <strain evidence="7 8">RST8</strain>
    </source>
</reference>
<feature type="domain" description="HTH lysR-type" evidence="5">
    <location>
        <begin position="8"/>
        <end position="65"/>
    </location>
</feature>
<evidence type="ECO:0000313" key="9">
    <source>
        <dbReference type="Proteomes" id="UP000374630"/>
    </source>
</evidence>
<comment type="similarity">
    <text evidence="1">Belongs to the LysR transcriptional regulatory family.</text>
</comment>
<sequence>MGDSGTQLSAQALLTLWRIGREGSFSAAARAMGWTQPAISQQITRLENQTGLTLVDRTSHGVELTAAGQMLARHGAMIAERLDQAEHELADYKRHRLARLRVVAPPSICSTIVARAMVGLCRGGALEVSLDQAEPPEAVALVRSGKADLAVVFEHRSLPHSLPVDDSLDWEPLGDDPLLLLTRKSDVPEHAGASAPASVSSEPACDLADWRDASWIAGCDTCKANLLAMAEAAGFTPQIRHATDDYWTTQTLVEMGVGVSIVPALDTVNHLQADLAALPLRDPKASRLVGALTRTGDERPAVEACLAELRRVSARLLRGLSS</sequence>
<dbReference type="SUPFAM" id="SSF46785">
    <property type="entry name" value="Winged helix' DNA-binding domain"/>
    <property type="match status" value="1"/>
</dbReference>
<dbReference type="InterPro" id="IPR005119">
    <property type="entry name" value="LysR_subst-bd"/>
</dbReference>
<dbReference type="EMBL" id="RZNZ01000014">
    <property type="protein sequence ID" value="KAA8818631.1"/>
    <property type="molecule type" value="Genomic_DNA"/>
</dbReference>
<dbReference type="FunFam" id="1.10.10.10:FF:000001">
    <property type="entry name" value="LysR family transcriptional regulator"/>
    <property type="match status" value="1"/>
</dbReference>
<dbReference type="PANTHER" id="PTHR30346">
    <property type="entry name" value="TRANSCRIPTIONAL DUAL REGULATOR HCAR-RELATED"/>
    <property type="match status" value="1"/>
</dbReference>
<proteinExistence type="inferred from homology"/>
<name>A0A5J5DTY7_9BIFI</name>
<dbReference type="SUPFAM" id="SSF53850">
    <property type="entry name" value="Periplasmic binding protein-like II"/>
    <property type="match status" value="1"/>
</dbReference>
<organism evidence="7 8">
    <name type="scientific">Bifidobacterium vespertilionis</name>
    <dbReference type="NCBI Taxonomy" id="2562524"/>
    <lineage>
        <taxon>Bacteria</taxon>
        <taxon>Bacillati</taxon>
        <taxon>Actinomycetota</taxon>
        <taxon>Actinomycetes</taxon>
        <taxon>Bifidobacteriales</taxon>
        <taxon>Bifidobacteriaceae</taxon>
        <taxon>Bifidobacterium</taxon>
    </lineage>
</organism>
<dbReference type="PROSITE" id="PS50931">
    <property type="entry name" value="HTH_LYSR"/>
    <property type="match status" value="1"/>
</dbReference>
<keyword evidence="3" id="KW-0238">DNA-binding</keyword>
<dbReference type="InterPro" id="IPR036388">
    <property type="entry name" value="WH-like_DNA-bd_sf"/>
</dbReference>
<comment type="caution">
    <text evidence="7">The sequence shown here is derived from an EMBL/GenBank/DDBJ whole genome shotgun (WGS) entry which is preliminary data.</text>
</comment>
<dbReference type="PRINTS" id="PR00039">
    <property type="entry name" value="HTHLYSR"/>
</dbReference>
<evidence type="ECO:0000313" key="6">
    <source>
        <dbReference type="EMBL" id="KAA8818631.1"/>
    </source>
</evidence>
<dbReference type="Pfam" id="PF03466">
    <property type="entry name" value="LysR_substrate"/>
    <property type="match status" value="1"/>
</dbReference>
<dbReference type="Gene3D" id="1.10.10.10">
    <property type="entry name" value="Winged helix-like DNA-binding domain superfamily/Winged helix DNA-binding domain"/>
    <property type="match status" value="1"/>
</dbReference>
<keyword evidence="9" id="KW-1185">Reference proteome</keyword>
<protein>
    <submittedName>
        <fullName evidence="7">LysR family transcriptional regulator</fullName>
    </submittedName>
</protein>